<dbReference type="InterPro" id="IPR012334">
    <property type="entry name" value="Pectin_lyas_fold"/>
</dbReference>
<dbReference type="PANTHER" id="PTHR31375">
    <property type="match status" value="1"/>
</dbReference>
<dbReference type="Pfam" id="PF00295">
    <property type="entry name" value="Glyco_hydro_28"/>
    <property type="match status" value="1"/>
</dbReference>
<dbReference type="GO" id="GO:0071555">
    <property type="term" value="P:cell wall organization"/>
    <property type="evidence" value="ECO:0007669"/>
    <property type="project" value="UniProtKB-KW"/>
</dbReference>
<evidence type="ECO:0000256" key="1">
    <source>
        <dbReference type="ARBA" id="ARBA00004191"/>
    </source>
</evidence>
<sequence length="405" mass="43605">MEFLISIILCLASAVAGHRPIHNVLNYGAMGDGNTDDTQAFLKTWKAACGDHNGSVLLVTGKGTRKYLLGKIEFTGPCLSDVNFQIDGELVAPNKLWTNEIDTWIQFRNVPGISVYGHGSIDGRGFIWWNCLSKNQCRYAPYTMEFMGCNGLKVNGLSFKDSPGKHLVVYKSNDSILTGLHITAPEDSPNTDGILISDSQHVIITQSTIGVGDDCIAIGPRCYDVNVSNINCGPRSWHKTEITSSSSLCSIGSLGENGAEDIVEHIHVSDCNISNTLTGVRIKTWQACEGGAGHAKFLSYSNINFNSVRGSIIVLDQYYCPHSTCPNKTGNVAISDVSYKGLHGSSTSDVAIKLACSSSVPCHGITMDEVSFFSTNANHPLLSYCINAVGSSTGNVRPDVPCLQR</sequence>
<keyword evidence="6 8" id="KW-0326">Glycosidase</keyword>
<dbReference type="InterPro" id="IPR000743">
    <property type="entry name" value="Glyco_hydro_28"/>
</dbReference>
<keyword evidence="3" id="KW-0134">Cell wall</keyword>
<keyword evidence="5 8" id="KW-0378">Hydrolase</keyword>
<dbReference type="Proteomes" id="UP000636800">
    <property type="component" value="Chromosome 1"/>
</dbReference>
<evidence type="ECO:0000256" key="6">
    <source>
        <dbReference type="ARBA" id="ARBA00023295"/>
    </source>
</evidence>
<evidence type="ECO:0000256" key="7">
    <source>
        <dbReference type="ARBA" id="ARBA00023316"/>
    </source>
</evidence>
<evidence type="ECO:0008006" key="12">
    <source>
        <dbReference type="Google" id="ProtNLM"/>
    </source>
</evidence>
<protein>
    <recommendedName>
        <fullName evidence="12">Polygalacturonase</fullName>
    </recommendedName>
</protein>
<evidence type="ECO:0000256" key="4">
    <source>
        <dbReference type="ARBA" id="ARBA00022525"/>
    </source>
</evidence>
<evidence type="ECO:0000256" key="2">
    <source>
        <dbReference type="ARBA" id="ARBA00008834"/>
    </source>
</evidence>
<reference evidence="10 11" key="1">
    <citation type="journal article" date="2020" name="Nat. Food">
        <title>A phased Vanilla planifolia genome enables genetic improvement of flavour and production.</title>
        <authorList>
            <person name="Hasing T."/>
            <person name="Tang H."/>
            <person name="Brym M."/>
            <person name="Khazi F."/>
            <person name="Huang T."/>
            <person name="Chambers A.H."/>
        </authorList>
    </citation>
    <scope>NUCLEOTIDE SEQUENCE [LARGE SCALE GENOMIC DNA]</scope>
    <source>
        <tissue evidence="10">Leaf</tissue>
    </source>
</reference>
<dbReference type="OrthoDB" id="2121828at2759"/>
<name>A0A835VJU2_VANPL</name>
<proteinExistence type="inferred from homology"/>
<accession>A0A835VJU2</accession>
<comment type="similarity">
    <text evidence="2 8">Belongs to the glycosyl hydrolase 28 family.</text>
</comment>
<dbReference type="SMART" id="SM00710">
    <property type="entry name" value="PbH1"/>
    <property type="match status" value="3"/>
</dbReference>
<dbReference type="EMBL" id="JADCNL010000001">
    <property type="protein sequence ID" value="KAG0499166.1"/>
    <property type="molecule type" value="Genomic_DNA"/>
</dbReference>
<dbReference type="GO" id="GO:0005975">
    <property type="term" value="P:carbohydrate metabolic process"/>
    <property type="evidence" value="ECO:0007669"/>
    <property type="project" value="InterPro"/>
</dbReference>
<evidence type="ECO:0000256" key="9">
    <source>
        <dbReference type="SAM" id="SignalP"/>
    </source>
</evidence>
<feature type="signal peptide" evidence="9">
    <location>
        <begin position="1"/>
        <end position="17"/>
    </location>
</feature>
<dbReference type="Gene3D" id="2.160.20.10">
    <property type="entry name" value="Single-stranded right-handed beta-helix, Pectin lyase-like"/>
    <property type="match status" value="1"/>
</dbReference>
<evidence type="ECO:0000313" key="11">
    <source>
        <dbReference type="Proteomes" id="UP000636800"/>
    </source>
</evidence>
<evidence type="ECO:0000256" key="3">
    <source>
        <dbReference type="ARBA" id="ARBA00022512"/>
    </source>
</evidence>
<dbReference type="GO" id="GO:0004650">
    <property type="term" value="F:polygalacturonase activity"/>
    <property type="evidence" value="ECO:0007669"/>
    <property type="project" value="InterPro"/>
</dbReference>
<dbReference type="SUPFAM" id="SSF51126">
    <property type="entry name" value="Pectin lyase-like"/>
    <property type="match status" value="1"/>
</dbReference>
<dbReference type="AlphaFoldDB" id="A0A835VJU2"/>
<gene>
    <name evidence="10" type="ORF">HPP92_003857</name>
</gene>
<organism evidence="10 11">
    <name type="scientific">Vanilla planifolia</name>
    <name type="common">Vanilla</name>
    <dbReference type="NCBI Taxonomy" id="51239"/>
    <lineage>
        <taxon>Eukaryota</taxon>
        <taxon>Viridiplantae</taxon>
        <taxon>Streptophyta</taxon>
        <taxon>Embryophyta</taxon>
        <taxon>Tracheophyta</taxon>
        <taxon>Spermatophyta</taxon>
        <taxon>Magnoliopsida</taxon>
        <taxon>Liliopsida</taxon>
        <taxon>Asparagales</taxon>
        <taxon>Orchidaceae</taxon>
        <taxon>Vanilloideae</taxon>
        <taxon>Vanilleae</taxon>
        <taxon>Vanilla</taxon>
    </lineage>
</organism>
<dbReference type="InterPro" id="IPR006626">
    <property type="entry name" value="PbH1"/>
</dbReference>
<keyword evidence="7" id="KW-0961">Cell wall biogenesis/degradation</keyword>
<evidence type="ECO:0000256" key="5">
    <source>
        <dbReference type="ARBA" id="ARBA00022801"/>
    </source>
</evidence>
<comment type="subcellular location">
    <subcellularLocation>
        <location evidence="1">Secreted</location>
        <location evidence="1">Cell wall</location>
    </subcellularLocation>
</comment>
<evidence type="ECO:0000313" key="10">
    <source>
        <dbReference type="EMBL" id="KAG0499166.1"/>
    </source>
</evidence>
<dbReference type="InterPro" id="IPR011050">
    <property type="entry name" value="Pectin_lyase_fold/virulence"/>
</dbReference>
<keyword evidence="11" id="KW-1185">Reference proteome</keyword>
<feature type="chain" id="PRO_5032497864" description="Polygalacturonase" evidence="9">
    <location>
        <begin position="18"/>
        <end position="405"/>
    </location>
</feature>
<evidence type="ECO:0000256" key="8">
    <source>
        <dbReference type="RuleBase" id="RU361169"/>
    </source>
</evidence>
<comment type="caution">
    <text evidence="10">The sequence shown here is derived from an EMBL/GenBank/DDBJ whole genome shotgun (WGS) entry which is preliminary data.</text>
</comment>
<keyword evidence="9" id="KW-0732">Signal</keyword>
<keyword evidence="4" id="KW-0964">Secreted</keyword>